<protein>
    <recommendedName>
        <fullName evidence="3">RxLR effector protein</fullName>
    </recommendedName>
</protein>
<reference evidence="1 2" key="1">
    <citation type="submission" date="2024-09" db="EMBL/GenBank/DDBJ databases">
        <title>Genome sequencing and assembly of Phytophthora oleae, isolate VK10A, causative agent of rot of olive drupes.</title>
        <authorList>
            <person name="Conti Taguali S."/>
            <person name="Riolo M."/>
            <person name="La Spada F."/>
            <person name="Cacciola S.O."/>
            <person name="Dionisio G."/>
        </authorList>
    </citation>
    <scope>NUCLEOTIDE SEQUENCE [LARGE SCALE GENOMIC DNA]</scope>
    <source>
        <strain evidence="1 2">VK10A</strain>
    </source>
</reference>
<evidence type="ECO:0000313" key="2">
    <source>
        <dbReference type="Proteomes" id="UP001632037"/>
    </source>
</evidence>
<accession>A0ABD3ET90</accession>
<name>A0ABD3ET90_9STRA</name>
<dbReference type="Proteomes" id="UP001632037">
    <property type="component" value="Unassembled WGS sequence"/>
</dbReference>
<sequence length="102" mass="11930">MNDIKKTLRWTRKLLRTRSTVLIATRWIAWPRSKTPRTRSRLKKSGVILAFFTQGKGVAKKKFDMAKKKIYKMALDENIKTDFNSEESKVLRSTAGTFKLEH</sequence>
<keyword evidence="2" id="KW-1185">Reference proteome</keyword>
<proteinExistence type="predicted"/>
<gene>
    <name evidence="1" type="ORF">V7S43_018238</name>
</gene>
<dbReference type="AlphaFoldDB" id="A0ABD3ET90"/>
<evidence type="ECO:0000313" key="1">
    <source>
        <dbReference type="EMBL" id="KAL3656902.1"/>
    </source>
</evidence>
<evidence type="ECO:0008006" key="3">
    <source>
        <dbReference type="Google" id="ProtNLM"/>
    </source>
</evidence>
<comment type="caution">
    <text evidence="1">The sequence shown here is derived from an EMBL/GenBank/DDBJ whole genome shotgun (WGS) entry which is preliminary data.</text>
</comment>
<organism evidence="1 2">
    <name type="scientific">Phytophthora oleae</name>
    <dbReference type="NCBI Taxonomy" id="2107226"/>
    <lineage>
        <taxon>Eukaryota</taxon>
        <taxon>Sar</taxon>
        <taxon>Stramenopiles</taxon>
        <taxon>Oomycota</taxon>
        <taxon>Peronosporomycetes</taxon>
        <taxon>Peronosporales</taxon>
        <taxon>Peronosporaceae</taxon>
        <taxon>Phytophthora</taxon>
    </lineage>
</organism>
<dbReference type="EMBL" id="JBIMZQ010000072">
    <property type="protein sequence ID" value="KAL3656902.1"/>
    <property type="molecule type" value="Genomic_DNA"/>
</dbReference>